<organism evidence="4 5">
    <name type="scientific">Rozella allomycis (strain CSF55)</name>
    <dbReference type="NCBI Taxonomy" id="988480"/>
    <lineage>
        <taxon>Eukaryota</taxon>
        <taxon>Fungi</taxon>
        <taxon>Fungi incertae sedis</taxon>
        <taxon>Cryptomycota</taxon>
        <taxon>Cryptomycota incertae sedis</taxon>
        <taxon>Rozella</taxon>
    </lineage>
</organism>
<evidence type="ECO:0000313" key="4">
    <source>
        <dbReference type="EMBL" id="EPZ31450.1"/>
    </source>
</evidence>
<dbReference type="OrthoDB" id="5395350at2759"/>
<feature type="zinc finger region" description="C3H1-type" evidence="1">
    <location>
        <begin position="1"/>
        <end position="27"/>
    </location>
</feature>
<reference evidence="4 5" key="1">
    <citation type="journal article" date="2013" name="Curr. Biol.">
        <title>Shared signatures of parasitism and phylogenomics unite Cryptomycota and microsporidia.</title>
        <authorList>
            <person name="James T.Y."/>
            <person name="Pelin A."/>
            <person name="Bonen L."/>
            <person name="Ahrendt S."/>
            <person name="Sain D."/>
            <person name="Corradi N."/>
            <person name="Stajich J.E."/>
        </authorList>
    </citation>
    <scope>NUCLEOTIDE SEQUENCE [LARGE SCALE GENOMIC DNA]</scope>
    <source>
        <strain evidence="4 5">CSF55</strain>
    </source>
</reference>
<dbReference type="Pfam" id="PF15663">
    <property type="entry name" value="zf-CCCH_3"/>
    <property type="match status" value="1"/>
</dbReference>
<keyword evidence="1" id="KW-0863">Zinc-finger</keyword>
<sequence>MQSEDCYYFITSTCARGASCLYRHSEKAKGTIEICKDWQLKQSCQNADCELRHSVYGPPVNRSETQCYWEMNGGCLKPNCPFKHQIKKPLFPVETNGKTEETNTAAANKTKDGINLPKQVLKKAELKMNTEQLKKVEEAKKIQDNKETKGKNTLDFHVKSFEEIIKEKRLRQATKNKEEEKKVEGKENGLIKEPRNVEKVESAKVATENTKLEQSPKKKQQIDHPILEPHEDEILMQDLADIGEIDVNELDEDLRDLLD</sequence>
<dbReference type="PANTHER" id="PTHR15725:SF14">
    <property type="entry name" value="ZINC FINGER CCCH DOMAIN-CONTAINING PROTEIN 11A"/>
    <property type="match status" value="1"/>
</dbReference>
<feature type="compositionally biased region" description="Basic and acidic residues" evidence="2">
    <location>
        <begin position="175"/>
        <end position="202"/>
    </location>
</feature>
<dbReference type="HOGENOM" id="CLU_1180207_0_0_1"/>
<feature type="region of interest" description="Disordered" evidence="2">
    <location>
        <begin position="172"/>
        <end position="232"/>
    </location>
</feature>
<dbReference type="Proteomes" id="UP000030755">
    <property type="component" value="Unassembled WGS sequence"/>
</dbReference>
<keyword evidence="1" id="KW-0862">Zinc</keyword>
<dbReference type="GO" id="GO:0008270">
    <property type="term" value="F:zinc ion binding"/>
    <property type="evidence" value="ECO:0007669"/>
    <property type="project" value="UniProtKB-KW"/>
</dbReference>
<protein>
    <recommendedName>
        <fullName evidence="3">C3H1-type domain-containing protein</fullName>
    </recommendedName>
</protein>
<feature type="compositionally biased region" description="Basic and acidic residues" evidence="2">
    <location>
        <begin position="210"/>
        <end position="232"/>
    </location>
</feature>
<gene>
    <name evidence="4" type="ORF">O9G_004879</name>
</gene>
<dbReference type="EMBL" id="KE561222">
    <property type="protein sequence ID" value="EPZ31450.1"/>
    <property type="molecule type" value="Genomic_DNA"/>
</dbReference>
<proteinExistence type="predicted"/>
<dbReference type="Gene3D" id="4.10.1000.10">
    <property type="entry name" value="Zinc finger, CCCH-type"/>
    <property type="match status" value="1"/>
</dbReference>
<feature type="domain" description="C3H1-type" evidence="3">
    <location>
        <begin position="1"/>
        <end position="27"/>
    </location>
</feature>
<name>A0A075ANJ2_ROZAC</name>
<accession>A0A075ANJ2</accession>
<dbReference type="OMA" id="CEYRHAN"/>
<evidence type="ECO:0000259" key="3">
    <source>
        <dbReference type="PROSITE" id="PS50103"/>
    </source>
</evidence>
<dbReference type="InterPro" id="IPR041686">
    <property type="entry name" value="Znf-CCCH_3"/>
</dbReference>
<dbReference type="PROSITE" id="PS50103">
    <property type="entry name" value="ZF_C3H1"/>
    <property type="match status" value="1"/>
</dbReference>
<dbReference type="SMART" id="SM00356">
    <property type="entry name" value="ZnF_C3H1"/>
    <property type="match status" value="3"/>
</dbReference>
<dbReference type="PANTHER" id="PTHR15725">
    <property type="entry name" value="ZN-FINGER, C-X8-C-X5-C-X3-H TYPE-CONTAINING"/>
    <property type="match status" value="1"/>
</dbReference>
<evidence type="ECO:0000256" key="1">
    <source>
        <dbReference type="PROSITE-ProRule" id="PRU00723"/>
    </source>
</evidence>
<keyword evidence="1" id="KW-0479">Metal-binding</keyword>
<keyword evidence="5" id="KW-1185">Reference proteome</keyword>
<dbReference type="STRING" id="988480.A0A075ANJ2"/>
<evidence type="ECO:0000313" key="5">
    <source>
        <dbReference type="Proteomes" id="UP000030755"/>
    </source>
</evidence>
<dbReference type="InterPro" id="IPR000571">
    <property type="entry name" value="Znf_CCCH"/>
</dbReference>
<evidence type="ECO:0000256" key="2">
    <source>
        <dbReference type="SAM" id="MobiDB-lite"/>
    </source>
</evidence>
<dbReference type="AlphaFoldDB" id="A0A075ANJ2"/>